<gene>
    <name evidence="2" type="ORF">FJTKL_03618</name>
</gene>
<organism evidence="2 3">
    <name type="scientific">Diaporthe vaccinii</name>
    <dbReference type="NCBI Taxonomy" id="105482"/>
    <lineage>
        <taxon>Eukaryota</taxon>
        <taxon>Fungi</taxon>
        <taxon>Dikarya</taxon>
        <taxon>Ascomycota</taxon>
        <taxon>Pezizomycotina</taxon>
        <taxon>Sordariomycetes</taxon>
        <taxon>Sordariomycetidae</taxon>
        <taxon>Diaporthales</taxon>
        <taxon>Diaporthaceae</taxon>
        <taxon>Diaporthe</taxon>
        <taxon>Diaporthe eres species complex</taxon>
    </lineage>
</organism>
<reference evidence="2 3" key="1">
    <citation type="submission" date="2024-03" db="EMBL/GenBank/DDBJ databases">
        <title>A high-quality draft genome sequence of Diaporthe vaccinii, a causative agent of upright dieback and viscid rot disease in cranberry plants.</title>
        <authorList>
            <person name="Sarrasin M."/>
            <person name="Lang B.F."/>
            <person name="Burger G."/>
        </authorList>
    </citation>
    <scope>NUCLEOTIDE SEQUENCE [LARGE SCALE GENOMIC DNA]</scope>
    <source>
        <strain evidence="2 3">IS7</strain>
    </source>
</reference>
<evidence type="ECO:0000313" key="3">
    <source>
        <dbReference type="Proteomes" id="UP001600888"/>
    </source>
</evidence>
<keyword evidence="3" id="KW-1185">Reference proteome</keyword>
<protein>
    <submittedName>
        <fullName evidence="2">Uncharacterized protein</fullName>
    </submittedName>
</protein>
<dbReference type="Proteomes" id="UP001600888">
    <property type="component" value="Unassembled WGS sequence"/>
</dbReference>
<evidence type="ECO:0000313" key="2">
    <source>
        <dbReference type="EMBL" id="KAL2274143.1"/>
    </source>
</evidence>
<name>A0ABR4DV03_9PEZI</name>
<comment type="caution">
    <text evidence="2">The sequence shown here is derived from an EMBL/GenBank/DDBJ whole genome shotgun (WGS) entry which is preliminary data.</text>
</comment>
<evidence type="ECO:0000256" key="1">
    <source>
        <dbReference type="SAM" id="MobiDB-lite"/>
    </source>
</evidence>
<dbReference type="EMBL" id="JBAWTH010000165">
    <property type="protein sequence ID" value="KAL2274143.1"/>
    <property type="molecule type" value="Genomic_DNA"/>
</dbReference>
<proteinExistence type="predicted"/>
<feature type="region of interest" description="Disordered" evidence="1">
    <location>
        <begin position="71"/>
        <end position="92"/>
    </location>
</feature>
<accession>A0ABR4DV03</accession>
<sequence>MIRISFPDSKTPTINDIHQTKERCRDNLREELSLPHPLQKHTPHEKYIAAHTLAPSPPQPPSVRLRSYTRGLRSPTGRAGAARSPPSRKPPRAVACYATSTVPPGADVHCTMLKAPGAATRIRSCDTKGDAAPSCMAPSGVPSSRAKPCPACEAGTAEDEAASERLVVGCMRTCAAAQRRSRTPRWAGGRCSGAFVAPRPARASGPVLVAVGLLPVVVVGTRLLGRGQSEVYRPASATAPACKGTMAGDRSASRAAGMKVR</sequence>